<keyword evidence="11 13" id="KW-0472">Membrane</keyword>
<dbReference type="EC" id="2.5.1.87" evidence="5"/>
<dbReference type="Proteomes" id="UP000092321">
    <property type="component" value="Unassembled WGS sequence"/>
</dbReference>
<comment type="subcellular location">
    <subcellularLocation>
        <location evidence="2">Endoplasmic reticulum membrane</location>
    </subcellularLocation>
</comment>
<evidence type="ECO:0000256" key="7">
    <source>
        <dbReference type="ARBA" id="ARBA00022692"/>
    </source>
</evidence>
<dbReference type="SUPFAM" id="SSF64005">
    <property type="entry name" value="Undecaprenyl diphosphate synthase"/>
    <property type="match status" value="1"/>
</dbReference>
<keyword evidence="9" id="KW-0460">Magnesium</keyword>
<evidence type="ECO:0000256" key="10">
    <source>
        <dbReference type="ARBA" id="ARBA00022989"/>
    </source>
</evidence>
<evidence type="ECO:0000256" key="13">
    <source>
        <dbReference type="SAM" id="Phobius"/>
    </source>
</evidence>
<evidence type="ECO:0000256" key="8">
    <source>
        <dbReference type="ARBA" id="ARBA00022824"/>
    </source>
</evidence>
<keyword evidence="15" id="KW-1185">Reference proteome</keyword>
<sequence>MSDQKNLPLIHNSENDEADIVGVSTAIQQSSPAVVDNLWEKNLKKDLKTSLNRDKPPENLSPNVSTKIPCVNNMKYIVTNTIFKEKNNNQNAIFKDHSRVKIGEGNKKSIVGFLTLEAQKIFKIIFGIFLKVILAILYCLFAVYRFFQYNYNSIKLKFYSLVYNPSNSPQLIRNDVSSLTKLPKRLAAIVDYKSEEEIGGGVLGLMENSSDIVAWSLSAGIKHLSLYDHDGLLKNDVALLRKIIYNKLCKYFGPAKVPKFAIRIPHSNQIFYNLPPSPIAVENNENADKKISIEIILLSKVDGRETIVDLTKTIAELCKQGEISEEDITMDLVDKELQQLVGEEPDLLLYFGPNLDLQGFPPWHLRLTELFWEHDNNSVSYNVFIRGLKEYAGCKVNVGK</sequence>
<dbReference type="AlphaFoldDB" id="A0A1B7TBJ9"/>
<evidence type="ECO:0000256" key="9">
    <source>
        <dbReference type="ARBA" id="ARBA00022842"/>
    </source>
</evidence>
<keyword evidence="6" id="KW-0808">Transferase</keyword>
<comment type="caution">
    <text evidence="14">The sequence shown here is derived from an EMBL/GenBank/DDBJ whole genome shotgun (WGS) entry which is preliminary data.</text>
</comment>
<accession>A0A1B7TBJ9</accession>
<evidence type="ECO:0000256" key="12">
    <source>
        <dbReference type="ARBA" id="ARBA00047353"/>
    </source>
</evidence>
<evidence type="ECO:0000313" key="14">
    <source>
        <dbReference type="EMBL" id="OBA26126.1"/>
    </source>
</evidence>
<organism evidence="14 15">
    <name type="scientific">Hanseniaspora valbyensis NRRL Y-1626</name>
    <dbReference type="NCBI Taxonomy" id="766949"/>
    <lineage>
        <taxon>Eukaryota</taxon>
        <taxon>Fungi</taxon>
        <taxon>Dikarya</taxon>
        <taxon>Ascomycota</taxon>
        <taxon>Saccharomycotina</taxon>
        <taxon>Saccharomycetes</taxon>
        <taxon>Saccharomycodales</taxon>
        <taxon>Saccharomycodaceae</taxon>
        <taxon>Hanseniaspora</taxon>
    </lineage>
</organism>
<comment type="catalytic activity">
    <reaction evidence="12">
        <text>n isopentenyl diphosphate + (2E,6E)-farnesyl diphosphate = a di-trans,poly-cis-polyprenyl diphosphate + n diphosphate</text>
        <dbReference type="Rhea" id="RHEA:53008"/>
        <dbReference type="Rhea" id="RHEA-COMP:19494"/>
        <dbReference type="ChEBI" id="CHEBI:33019"/>
        <dbReference type="ChEBI" id="CHEBI:128769"/>
        <dbReference type="ChEBI" id="CHEBI:136960"/>
        <dbReference type="ChEBI" id="CHEBI:175763"/>
        <dbReference type="EC" id="2.5.1.87"/>
    </reaction>
</comment>
<comment type="cofactor">
    <cofactor evidence="1">
        <name>Mg(2+)</name>
        <dbReference type="ChEBI" id="CHEBI:18420"/>
    </cofactor>
</comment>
<evidence type="ECO:0000256" key="5">
    <source>
        <dbReference type="ARBA" id="ARBA00012596"/>
    </source>
</evidence>
<dbReference type="PANTHER" id="PTHR21528">
    <property type="entry name" value="DEHYDRODOLICHYL DIPHOSPHATE SYNTHASE COMPLEX SUBUNIT NUS1"/>
    <property type="match status" value="1"/>
</dbReference>
<evidence type="ECO:0000256" key="4">
    <source>
        <dbReference type="ARBA" id="ARBA00005432"/>
    </source>
</evidence>
<dbReference type="UniPathway" id="UPA00378"/>
<keyword evidence="7 13" id="KW-0812">Transmembrane</keyword>
<reference evidence="15" key="1">
    <citation type="journal article" date="2016" name="Proc. Natl. Acad. Sci. U.S.A.">
        <title>Comparative genomics of biotechnologically important yeasts.</title>
        <authorList>
            <person name="Riley R."/>
            <person name="Haridas S."/>
            <person name="Wolfe K.H."/>
            <person name="Lopes M.R."/>
            <person name="Hittinger C.T."/>
            <person name="Goeker M."/>
            <person name="Salamov A.A."/>
            <person name="Wisecaver J.H."/>
            <person name="Long T.M."/>
            <person name="Calvey C.H."/>
            <person name="Aerts A.L."/>
            <person name="Barry K.W."/>
            <person name="Choi C."/>
            <person name="Clum A."/>
            <person name="Coughlan A.Y."/>
            <person name="Deshpande S."/>
            <person name="Douglass A.P."/>
            <person name="Hanson S.J."/>
            <person name="Klenk H.-P."/>
            <person name="LaButti K.M."/>
            <person name="Lapidus A."/>
            <person name="Lindquist E.A."/>
            <person name="Lipzen A.M."/>
            <person name="Meier-Kolthoff J.P."/>
            <person name="Ohm R.A."/>
            <person name="Otillar R.P."/>
            <person name="Pangilinan J.L."/>
            <person name="Peng Y."/>
            <person name="Rokas A."/>
            <person name="Rosa C.A."/>
            <person name="Scheuner C."/>
            <person name="Sibirny A.A."/>
            <person name="Slot J.C."/>
            <person name="Stielow J.B."/>
            <person name="Sun H."/>
            <person name="Kurtzman C.P."/>
            <person name="Blackwell M."/>
            <person name="Grigoriev I.V."/>
            <person name="Jeffries T.W."/>
        </authorList>
    </citation>
    <scope>NUCLEOTIDE SEQUENCE [LARGE SCALE GENOMIC DNA]</scope>
    <source>
        <strain evidence="15">NRRL Y-1626</strain>
    </source>
</reference>
<evidence type="ECO:0000256" key="2">
    <source>
        <dbReference type="ARBA" id="ARBA00004586"/>
    </source>
</evidence>
<dbReference type="Gene3D" id="3.40.1180.10">
    <property type="entry name" value="Decaprenyl diphosphate synthase-like"/>
    <property type="match status" value="1"/>
</dbReference>
<dbReference type="GO" id="GO:1904423">
    <property type="term" value="C:dehydrodolichyl diphosphate synthase complex"/>
    <property type="evidence" value="ECO:0007669"/>
    <property type="project" value="InterPro"/>
</dbReference>
<dbReference type="InterPro" id="IPR036424">
    <property type="entry name" value="UPP_synth-like_sf"/>
</dbReference>
<evidence type="ECO:0000313" key="15">
    <source>
        <dbReference type="Proteomes" id="UP000092321"/>
    </source>
</evidence>
<comment type="pathway">
    <text evidence="3">Protein modification; protein glycosylation.</text>
</comment>
<comment type="similarity">
    <text evidence="4">Belongs to the UPP synthase family.</text>
</comment>
<proteinExistence type="inferred from homology"/>
<keyword evidence="10 13" id="KW-1133">Transmembrane helix</keyword>
<dbReference type="PANTHER" id="PTHR21528:SF0">
    <property type="entry name" value="DEHYDRODOLICHYL DIPHOSPHATE SYNTHASE COMPLEX SUBUNIT NUS1"/>
    <property type="match status" value="1"/>
</dbReference>
<evidence type="ECO:0000256" key="1">
    <source>
        <dbReference type="ARBA" id="ARBA00001946"/>
    </source>
</evidence>
<evidence type="ECO:0000256" key="6">
    <source>
        <dbReference type="ARBA" id="ARBA00022679"/>
    </source>
</evidence>
<dbReference type="GO" id="GO:0005789">
    <property type="term" value="C:endoplasmic reticulum membrane"/>
    <property type="evidence" value="ECO:0007669"/>
    <property type="project" value="UniProtKB-SubCell"/>
</dbReference>
<evidence type="ECO:0000256" key="3">
    <source>
        <dbReference type="ARBA" id="ARBA00004922"/>
    </source>
</evidence>
<evidence type="ECO:0000256" key="11">
    <source>
        <dbReference type="ARBA" id="ARBA00023136"/>
    </source>
</evidence>
<name>A0A1B7TBJ9_9ASCO</name>
<dbReference type="InterPro" id="IPR038887">
    <property type="entry name" value="Nus1/NgBR"/>
</dbReference>
<feature type="transmembrane region" description="Helical" evidence="13">
    <location>
        <begin position="124"/>
        <end position="147"/>
    </location>
</feature>
<dbReference type="GO" id="GO:0045547">
    <property type="term" value="F:ditrans,polycis-polyprenyl diphosphate synthase [(2E,6E)-farnesyl diphosphate specific] activity"/>
    <property type="evidence" value="ECO:0007669"/>
    <property type="project" value="UniProtKB-EC"/>
</dbReference>
<dbReference type="OrthoDB" id="19639at2759"/>
<gene>
    <name evidence="14" type="ORF">HANVADRAFT_53378</name>
</gene>
<keyword evidence="8" id="KW-0256">Endoplasmic reticulum</keyword>
<dbReference type="EMBL" id="LXPE01000023">
    <property type="protein sequence ID" value="OBA26126.1"/>
    <property type="molecule type" value="Genomic_DNA"/>
</dbReference>
<protein>
    <recommendedName>
        <fullName evidence="5">ditrans,polycis-polyprenyl diphosphate synthase [(2E,6E)-farnesyldiphosphate specific]</fullName>
        <ecNumber evidence="5">2.5.1.87</ecNumber>
    </recommendedName>
</protein>